<keyword evidence="2" id="KW-0808">Transferase</keyword>
<dbReference type="InterPro" id="IPR000182">
    <property type="entry name" value="GNAT_dom"/>
</dbReference>
<protein>
    <submittedName>
        <fullName evidence="2">GNAT family N-acetyltransferase</fullName>
        <ecNumber evidence="2">2.3.1.-</ecNumber>
    </submittedName>
</protein>
<dbReference type="RefSeq" id="WP_369185191.1">
    <property type="nucleotide sequence ID" value="NZ_CP163445.1"/>
</dbReference>
<gene>
    <name evidence="2" type="ORF">AB2U05_32925</name>
</gene>
<dbReference type="PROSITE" id="PS51186">
    <property type="entry name" value="GNAT"/>
    <property type="match status" value="1"/>
</dbReference>
<sequence length="247" mass="26373">MVEILSFPEEATPFDLRVQVRELQDQAWPSEDDPVVAADAPVHDPSLNPESMLLVDGGTVLAALDILSKEIAHAGGRYAAGGLSTVVTRREARGHGFGRRLVAAAREAMAARELDLGLFTCDRPLRAFYESAGWQALPGTVLIGGTPDAPFPSDRPGFDKVTMACFFSRRCRDARAAFHDTRIELYPGRSTSSGEGRSPALGPRLPPLLGAGRRGAGVLGCRVAQWRGTASAVTCCCCRWPGLVPSS</sequence>
<proteinExistence type="predicted"/>
<keyword evidence="2" id="KW-0012">Acyltransferase</keyword>
<name>A0AB39TV54_9ACTN</name>
<organism evidence="2">
    <name type="scientific">Streptomyces sp. Y1</name>
    <dbReference type="NCBI Taxonomy" id="3238634"/>
    <lineage>
        <taxon>Bacteria</taxon>
        <taxon>Bacillati</taxon>
        <taxon>Actinomycetota</taxon>
        <taxon>Actinomycetes</taxon>
        <taxon>Kitasatosporales</taxon>
        <taxon>Streptomycetaceae</taxon>
        <taxon>Streptomyces</taxon>
    </lineage>
</organism>
<dbReference type="Pfam" id="PF13527">
    <property type="entry name" value="Acetyltransf_9"/>
    <property type="match status" value="1"/>
</dbReference>
<evidence type="ECO:0000259" key="1">
    <source>
        <dbReference type="PROSITE" id="PS51186"/>
    </source>
</evidence>
<evidence type="ECO:0000313" key="2">
    <source>
        <dbReference type="EMBL" id="XDQ82964.1"/>
    </source>
</evidence>
<dbReference type="Gene3D" id="3.40.630.30">
    <property type="match status" value="1"/>
</dbReference>
<dbReference type="GO" id="GO:0016747">
    <property type="term" value="F:acyltransferase activity, transferring groups other than amino-acyl groups"/>
    <property type="evidence" value="ECO:0007669"/>
    <property type="project" value="InterPro"/>
</dbReference>
<accession>A0AB39TV54</accession>
<dbReference type="SUPFAM" id="SSF55729">
    <property type="entry name" value="Acyl-CoA N-acyltransferases (Nat)"/>
    <property type="match status" value="1"/>
</dbReference>
<dbReference type="EC" id="2.3.1.-" evidence="2"/>
<feature type="domain" description="N-acetyltransferase" evidence="1">
    <location>
        <begin position="2"/>
        <end position="168"/>
    </location>
</feature>
<dbReference type="EMBL" id="CP163445">
    <property type="protein sequence ID" value="XDQ82964.1"/>
    <property type="molecule type" value="Genomic_DNA"/>
</dbReference>
<dbReference type="InterPro" id="IPR016181">
    <property type="entry name" value="Acyl_CoA_acyltransferase"/>
</dbReference>
<reference evidence="2" key="1">
    <citation type="submission" date="2024-07" db="EMBL/GenBank/DDBJ databases">
        <authorList>
            <person name="Yu S.T."/>
        </authorList>
    </citation>
    <scope>NUCLEOTIDE SEQUENCE</scope>
    <source>
        <strain evidence="2">Y1</strain>
    </source>
</reference>
<dbReference type="AlphaFoldDB" id="A0AB39TV54"/>